<reference evidence="15 16" key="1">
    <citation type="submission" date="2024-06" db="EMBL/GenBank/DDBJ databases">
        <authorList>
            <person name="Li Z."/>
            <person name="Jiang Y."/>
        </authorList>
    </citation>
    <scope>NUCLEOTIDE SEQUENCE [LARGE SCALE GENOMIC DNA]</scope>
    <source>
        <strain evidence="15 16">HSW-8</strain>
    </source>
</reference>
<evidence type="ECO:0000256" key="7">
    <source>
        <dbReference type="ARBA" id="ARBA00022603"/>
    </source>
</evidence>
<dbReference type="InterPro" id="IPR029028">
    <property type="entry name" value="Alpha/beta_knot_MTases"/>
</dbReference>
<dbReference type="Proteomes" id="UP001465331">
    <property type="component" value="Unassembled WGS sequence"/>
</dbReference>
<dbReference type="Gene3D" id="2.40.240.20">
    <property type="entry name" value="Hypothetical PUA domain-like, domain 1"/>
    <property type="match status" value="1"/>
</dbReference>
<dbReference type="RefSeq" id="WP_352886373.1">
    <property type="nucleotide sequence ID" value="NZ_JBEPIJ010000001.1"/>
</dbReference>
<dbReference type="InterPro" id="IPR046886">
    <property type="entry name" value="RsmE_MTase_dom"/>
</dbReference>
<dbReference type="Pfam" id="PF04452">
    <property type="entry name" value="Methyltrans_RNA"/>
    <property type="match status" value="1"/>
</dbReference>
<accession>A0ABV2A5D8</accession>
<dbReference type="Gene3D" id="3.40.1280.10">
    <property type="match status" value="1"/>
</dbReference>
<comment type="caution">
    <text evidence="15">The sequence shown here is derived from an EMBL/GenBank/DDBJ whole genome shotgun (WGS) entry which is preliminary data.</text>
</comment>
<evidence type="ECO:0000256" key="2">
    <source>
        <dbReference type="ARBA" id="ARBA00005528"/>
    </source>
</evidence>
<evidence type="ECO:0000256" key="6">
    <source>
        <dbReference type="ARBA" id="ARBA00022552"/>
    </source>
</evidence>
<sequence length="241" mass="25557">MTRIHLPGPLAEGLVLDLPDAAFRHLVPVLRLREGDRFIAFDGRGGEYAAELVGVGKRAARARIGAHDPVSRESPLDLRLAQCVSKGERMDYTLQKAVELGVTRITPLLAERSVVRLDELRWTKKLDHWRGVIVSACEQSGRTRIPELDPPQPLNAWLAAGVHGSGVVLDPAAANGLSALPAPAGALTLLAGAEGGLSAGELAAATRAGFIGLRLGPRVLRTETAAVALLAALQARYGDWV</sequence>
<feature type="domain" description="Ribosomal RNA small subunit methyltransferase E PUA-like" evidence="14">
    <location>
        <begin position="18"/>
        <end position="64"/>
    </location>
</feature>
<feature type="domain" description="Ribosomal RNA small subunit methyltransferase E methyltransferase" evidence="13">
    <location>
        <begin position="73"/>
        <end position="234"/>
    </location>
</feature>
<evidence type="ECO:0000256" key="10">
    <source>
        <dbReference type="ARBA" id="ARBA00025699"/>
    </source>
</evidence>
<evidence type="ECO:0000256" key="9">
    <source>
        <dbReference type="ARBA" id="ARBA00022691"/>
    </source>
</evidence>
<evidence type="ECO:0000259" key="13">
    <source>
        <dbReference type="Pfam" id="PF04452"/>
    </source>
</evidence>
<dbReference type="SUPFAM" id="SSF88697">
    <property type="entry name" value="PUA domain-like"/>
    <property type="match status" value="1"/>
</dbReference>
<dbReference type="GO" id="GO:0008168">
    <property type="term" value="F:methyltransferase activity"/>
    <property type="evidence" value="ECO:0007669"/>
    <property type="project" value="UniProtKB-KW"/>
</dbReference>
<evidence type="ECO:0000256" key="4">
    <source>
        <dbReference type="ARBA" id="ARBA00013673"/>
    </source>
</evidence>
<dbReference type="GO" id="GO:0032259">
    <property type="term" value="P:methylation"/>
    <property type="evidence" value="ECO:0007669"/>
    <property type="project" value="UniProtKB-KW"/>
</dbReference>
<evidence type="ECO:0000256" key="5">
    <source>
        <dbReference type="ARBA" id="ARBA00022490"/>
    </source>
</evidence>
<evidence type="ECO:0000256" key="3">
    <source>
        <dbReference type="ARBA" id="ARBA00012328"/>
    </source>
</evidence>
<evidence type="ECO:0000256" key="11">
    <source>
        <dbReference type="ARBA" id="ARBA00047944"/>
    </source>
</evidence>
<protein>
    <recommendedName>
        <fullName evidence="4 12">Ribosomal RNA small subunit methyltransferase E</fullName>
        <ecNumber evidence="3 12">2.1.1.193</ecNumber>
    </recommendedName>
</protein>
<dbReference type="PIRSF" id="PIRSF015601">
    <property type="entry name" value="MTase_slr0722"/>
    <property type="match status" value="1"/>
</dbReference>
<keyword evidence="8 12" id="KW-0808">Transferase</keyword>
<evidence type="ECO:0000259" key="14">
    <source>
        <dbReference type="Pfam" id="PF20260"/>
    </source>
</evidence>
<dbReference type="PANTHER" id="PTHR30027">
    <property type="entry name" value="RIBOSOMAL RNA SMALL SUBUNIT METHYLTRANSFERASE E"/>
    <property type="match status" value="1"/>
</dbReference>
<dbReference type="CDD" id="cd18084">
    <property type="entry name" value="RsmE-like"/>
    <property type="match status" value="1"/>
</dbReference>
<comment type="subcellular location">
    <subcellularLocation>
        <location evidence="1 12">Cytoplasm</location>
    </subcellularLocation>
</comment>
<evidence type="ECO:0000256" key="12">
    <source>
        <dbReference type="PIRNR" id="PIRNR015601"/>
    </source>
</evidence>
<evidence type="ECO:0000256" key="1">
    <source>
        <dbReference type="ARBA" id="ARBA00004496"/>
    </source>
</evidence>
<dbReference type="NCBIfam" id="TIGR00046">
    <property type="entry name" value="RsmE family RNA methyltransferase"/>
    <property type="match status" value="1"/>
</dbReference>
<evidence type="ECO:0000313" key="15">
    <source>
        <dbReference type="EMBL" id="MES0872475.1"/>
    </source>
</evidence>
<dbReference type="NCBIfam" id="NF008692">
    <property type="entry name" value="PRK11713.1-5"/>
    <property type="match status" value="1"/>
</dbReference>
<dbReference type="Pfam" id="PF20260">
    <property type="entry name" value="PUA_4"/>
    <property type="match status" value="1"/>
</dbReference>
<dbReference type="InterPro" id="IPR029026">
    <property type="entry name" value="tRNA_m1G_MTases_N"/>
</dbReference>
<dbReference type="PANTHER" id="PTHR30027:SF3">
    <property type="entry name" value="16S RRNA (URACIL(1498)-N(3))-METHYLTRANSFERASE"/>
    <property type="match status" value="1"/>
</dbReference>
<keyword evidence="16" id="KW-1185">Reference proteome</keyword>
<evidence type="ECO:0000256" key="8">
    <source>
        <dbReference type="ARBA" id="ARBA00022679"/>
    </source>
</evidence>
<keyword evidence="9 12" id="KW-0949">S-adenosyl-L-methionine</keyword>
<dbReference type="EC" id="2.1.1.193" evidence="3 12"/>
<comment type="similarity">
    <text evidence="2 12">Belongs to the RNA methyltransferase RsmE family.</text>
</comment>
<keyword evidence="6 12" id="KW-0698">rRNA processing</keyword>
<evidence type="ECO:0000313" key="16">
    <source>
        <dbReference type="Proteomes" id="UP001465331"/>
    </source>
</evidence>
<proteinExistence type="inferred from homology"/>
<keyword evidence="7 12" id="KW-0489">Methyltransferase</keyword>
<dbReference type="InterPro" id="IPR015947">
    <property type="entry name" value="PUA-like_sf"/>
</dbReference>
<dbReference type="EMBL" id="JBEPIJ010000001">
    <property type="protein sequence ID" value="MES0872475.1"/>
    <property type="molecule type" value="Genomic_DNA"/>
</dbReference>
<name>A0ABV2A5D8_9GAMM</name>
<comment type="catalytic activity">
    <reaction evidence="11 12">
        <text>uridine(1498) in 16S rRNA + S-adenosyl-L-methionine = N(3)-methyluridine(1498) in 16S rRNA + S-adenosyl-L-homocysteine + H(+)</text>
        <dbReference type="Rhea" id="RHEA:42920"/>
        <dbReference type="Rhea" id="RHEA-COMP:10283"/>
        <dbReference type="Rhea" id="RHEA-COMP:10284"/>
        <dbReference type="ChEBI" id="CHEBI:15378"/>
        <dbReference type="ChEBI" id="CHEBI:57856"/>
        <dbReference type="ChEBI" id="CHEBI:59789"/>
        <dbReference type="ChEBI" id="CHEBI:65315"/>
        <dbReference type="ChEBI" id="CHEBI:74502"/>
        <dbReference type="EC" id="2.1.1.193"/>
    </reaction>
</comment>
<organism evidence="15 16">
    <name type="scientific">Sinimarinibacterium thermocellulolyticum</name>
    <dbReference type="NCBI Taxonomy" id="3170016"/>
    <lineage>
        <taxon>Bacteria</taxon>
        <taxon>Pseudomonadati</taxon>
        <taxon>Pseudomonadota</taxon>
        <taxon>Gammaproteobacteria</taxon>
        <taxon>Nevskiales</taxon>
        <taxon>Nevskiaceae</taxon>
        <taxon>Sinimarinibacterium</taxon>
    </lineage>
</organism>
<keyword evidence="5 12" id="KW-0963">Cytoplasm</keyword>
<comment type="function">
    <text evidence="10 12">Specifically methylates the N3 position of the uracil ring of uridine 1498 (m3U1498) in 16S rRNA. Acts on the fully assembled 30S ribosomal subunit.</text>
</comment>
<dbReference type="InterPro" id="IPR006700">
    <property type="entry name" value="RsmE"/>
</dbReference>
<dbReference type="InterPro" id="IPR046887">
    <property type="entry name" value="RsmE_PUA-like"/>
</dbReference>
<dbReference type="SUPFAM" id="SSF75217">
    <property type="entry name" value="alpha/beta knot"/>
    <property type="match status" value="1"/>
</dbReference>
<gene>
    <name evidence="15" type="ORF">ABSH63_00385</name>
</gene>